<dbReference type="Proteomes" id="UP000031521">
    <property type="component" value="Chromosome"/>
</dbReference>
<dbReference type="Gene3D" id="2.40.110.10">
    <property type="entry name" value="Butyryl-CoA Dehydrogenase, subunit A, domain 2"/>
    <property type="match status" value="1"/>
</dbReference>
<dbReference type="GO" id="GO:0050660">
    <property type="term" value="F:flavin adenine dinucleotide binding"/>
    <property type="evidence" value="ECO:0007669"/>
    <property type="project" value="InterPro"/>
</dbReference>
<protein>
    <submittedName>
        <fullName evidence="4">Putative acyl-CoA dehydrogenase</fullName>
    </submittedName>
</protein>
<dbReference type="InterPro" id="IPR013786">
    <property type="entry name" value="AcylCoA_DH/ox_N"/>
</dbReference>
<dbReference type="PANTHER" id="PTHR43884:SF12">
    <property type="entry name" value="ISOVALERYL-COA DEHYDROGENASE, MITOCHONDRIAL-RELATED"/>
    <property type="match status" value="1"/>
</dbReference>
<dbReference type="EMBL" id="CP004393">
    <property type="protein sequence ID" value="AJE48801.1"/>
    <property type="molecule type" value="Genomic_DNA"/>
</dbReference>
<dbReference type="GO" id="GO:0006552">
    <property type="term" value="P:L-leucine catabolic process"/>
    <property type="evidence" value="ECO:0007669"/>
    <property type="project" value="TreeGrafter"/>
</dbReference>
<dbReference type="KEGG" id="cid:P73_4086"/>
<dbReference type="InterPro" id="IPR037069">
    <property type="entry name" value="AcylCoA_DH/ox_N_sf"/>
</dbReference>
<dbReference type="SUPFAM" id="SSF47203">
    <property type="entry name" value="Acyl-CoA dehydrogenase C-terminal domain-like"/>
    <property type="match status" value="1"/>
</dbReference>
<dbReference type="InterPro" id="IPR036250">
    <property type="entry name" value="AcylCo_DH-like_C"/>
</dbReference>
<keyword evidence="1" id="KW-0560">Oxidoreductase</keyword>
<feature type="domain" description="Acyl-CoA dehydrogenase C-terminal" evidence="3">
    <location>
        <begin position="251"/>
        <end position="383"/>
    </location>
</feature>
<evidence type="ECO:0000259" key="3">
    <source>
        <dbReference type="Pfam" id="PF08028"/>
    </source>
</evidence>
<dbReference type="Pfam" id="PF08028">
    <property type="entry name" value="Acyl-CoA_dh_2"/>
    <property type="match status" value="1"/>
</dbReference>
<evidence type="ECO:0000313" key="5">
    <source>
        <dbReference type="Proteomes" id="UP000031521"/>
    </source>
</evidence>
<dbReference type="Pfam" id="PF02771">
    <property type="entry name" value="Acyl-CoA_dh_N"/>
    <property type="match status" value="1"/>
</dbReference>
<dbReference type="InterPro" id="IPR013107">
    <property type="entry name" value="Acyl-CoA_DH_C"/>
</dbReference>
<reference evidence="4 5" key="1">
    <citation type="journal article" date="2014" name="Int. J. Syst. Evol. Microbiol.">
        <title>Celeribacter indicus sp. nov., a polycyclic aromatic hydrocarbon-degrading bacterium from deep-sea sediment and reclassification of Huaishuia halophila as Celeribacter halophilus comb. nov.</title>
        <authorList>
            <person name="Lai Q."/>
            <person name="Cao J."/>
            <person name="Yuan J."/>
            <person name="Li F."/>
            <person name="Shao Z."/>
        </authorList>
    </citation>
    <scope>NUCLEOTIDE SEQUENCE [LARGE SCALE GENOMIC DNA]</scope>
    <source>
        <strain evidence="4">P73</strain>
    </source>
</reference>
<dbReference type="AlphaFoldDB" id="A0A0B5E6Y9"/>
<dbReference type="GO" id="GO:0008470">
    <property type="term" value="F:3-methylbutanoyl-CoA dehydrogenase activity"/>
    <property type="evidence" value="ECO:0007669"/>
    <property type="project" value="TreeGrafter"/>
</dbReference>
<keyword evidence="5" id="KW-1185">Reference proteome</keyword>
<dbReference type="InterPro" id="IPR046373">
    <property type="entry name" value="Acyl-CoA_Oxase/DH_mid-dom_sf"/>
</dbReference>
<evidence type="ECO:0000313" key="4">
    <source>
        <dbReference type="EMBL" id="AJE48801.1"/>
    </source>
</evidence>
<organism evidence="4 5">
    <name type="scientific">Celeribacter indicus</name>
    <dbReference type="NCBI Taxonomy" id="1208324"/>
    <lineage>
        <taxon>Bacteria</taxon>
        <taxon>Pseudomonadati</taxon>
        <taxon>Pseudomonadota</taxon>
        <taxon>Alphaproteobacteria</taxon>
        <taxon>Rhodobacterales</taxon>
        <taxon>Roseobacteraceae</taxon>
        <taxon>Celeribacter</taxon>
    </lineage>
</organism>
<dbReference type="InterPro" id="IPR009100">
    <property type="entry name" value="AcylCoA_DH/oxidase_NM_dom_sf"/>
</dbReference>
<proteinExistence type="predicted"/>
<evidence type="ECO:0000259" key="2">
    <source>
        <dbReference type="Pfam" id="PF02771"/>
    </source>
</evidence>
<dbReference type="STRING" id="1208324.P73_4086"/>
<dbReference type="RefSeq" id="WP_052453473.1">
    <property type="nucleotide sequence ID" value="NZ_CP004393.1"/>
</dbReference>
<accession>A0A0B5E6Y9</accession>
<dbReference type="PANTHER" id="PTHR43884">
    <property type="entry name" value="ACYL-COA DEHYDROGENASE"/>
    <property type="match status" value="1"/>
</dbReference>
<dbReference type="OrthoDB" id="6184213at2"/>
<name>A0A0B5E6Y9_9RHOB</name>
<dbReference type="Gene3D" id="1.10.540.10">
    <property type="entry name" value="Acyl-CoA dehydrogenase/oxidase, N-terminal domain"/>
    <property type="match status" value="1"/>
</dbReference>
<sequence>MPDRNPNKTVPTQVASIVSDEHALAVAREFVESIRGGAARRDLEKVLPHQEFADFTRSGLGILNVPRDLGGPEVSYRTLLETIRLIASADSSIAQIALTHWSGIEMLRRWAPPALRERLLRRVILGDLLGNASKDARPSRSGDRHGTFLSLDENGARMSGEKAFATGSLLADWLYVMCSSGKSAGSDLVAFIDVRRAGLAIHDNWDGVGQRTTASGNVTLDSVFLDPGEYFEMTLTDSGESALFSGVSHLLHSGIELGLGDGALRETLDILRTEATPPRGSDAMAAVEDPLTLSAVGELVISQHTAERAAFRAADTLDAAKASDRPHAGEVLFAVCEAKIVTERFALNSATTLFELCGSRVATRSRNLDRYWRDARTHSLHDASRWKTVTLGQAALNGRRPDAFTLGHPFTAITPQEPSVAAVAD</sequence>
<dbReference type="PIRSF" id="PIRSF016578">
    <property type="entry name" value="HsaA"/>
    <property type="match status" value="1"/>
</dbReference>
<gene>
    <name evidence="4" type="ORF">P73_4086</name>
</gene>
<feature type="domain" description="Acyl-CoA dehydrogenase/oxidase N-terminal" evidence="2">
    <location>
        <begin position="25"/>
        <end position="126"/>
    </location>
</feature>
<dbReference type="Gene3D" id="1.20.140.10">
    <property type="entry name" value="Butyryl-CoA Dehydrogenase, subunit A, domain 3"/>
    <property type="match status" value="1"/>
</dbReference>
<dbReference type="SUPFAM" id="SSF56645">
    <property type="entry name" value="Acyl-CoA dehydrogenase NM domain-like"/>
    <property type="match status" value="1"/>
</dbReference>
<dbReference type="HOGENOM" id="CLU_018204_10_0_5"/>
<evidence type="ECO:0000256" key="1">
    <source>
        <dbReference type="ARBA" id="ARBA00023002"/>
    </source>
</evidence>